<dbReference type="EMBL" id="LDEV01000364">
    <property type="protein sequence ID" value="KLJ13392.1"/>
    <property type="molecule type" value="Genomic_DNA"/>
</dbReference>
<dbReference type="AlphaFoldDB" id="A0A0H1BQT7"/>
<reference evidence="3" key="1">
    <citation type="journal article" date="2015" name="PLoS Genet.">
        <title>The dynamic genome and transcriptome of the human fungal pathogen Blastomyces and close relative Emmonsia.</title>
        <authorList>
            <person name="Munoz J.F."/>
            <person name="Gauthier G.M."/>
            <person name="Desjardins C.A."/>
            <person name="Gallo J.E."/>
            <person name="Holder J."/>
            <person name="Sullivan T.D."/>
            <person name="Marty A.J."/>
            <person name="Carmen J.C."/>
            <person name="Chen Z."/>
            <person name="Ding L."/>
            <person name="Gujja S."/>
            <person name="Magrini V."/>
            <person name="Misas E."/>
            <person name="Mitreva M."/>
            <person name="Priest M."/>
            <person name="Saif S."/>
            <person name="Whiston E.A."/>
            <person name="Young S."/>
            <person name="Zeng Q."/>
            <person name="Goldman W.E."/>
            <person name="Mardis E.R."/>
            <person name="Taylor J.W."/>
            <person name="McEwen J.G."/>
            <person name="Clay O.K."/>
            <person name="Klein B.S."/>
            <person name="Cuomo C.A."/>
        </authorList>
    </citation>
    <scope>NUCLEOTIDE SEQUENCE [LARGE SCALE GENOMIC DNA]</scope>
    <source>
        <strain evidence="3">UAMH 139</strain>
    </source>
</reference>
<evidence type="ECO:0000313" key="3">
    <source>
        <dbReference type="Proteomes" id="UP000053573"/>
    </source>
</evidence>
<dbReference type="STRING" id="2060906.A0A0H1BQT7"/>
<name>A0A0H1BQT7_9EURO</name>
<feature type="compositionally biased region" description="Basic and acidic residues" evidence="1">
    <location>
        <begin position="16"/>
        <end position="25"/>
    </location>
</feature>
<organism evidence="2 3">
    <name type="scientific">Blastomyces silverae</name>
    <dbReference type="NCBI Taxonomy" id="2060906"/>
    <lineage>
        <taxon>Eukaryota</taxon>
        <taxon>Fungi</taxon>
        <taxon>Dikarya</taxon>
        <taxon>Ascomycota</taxon>
        <taxon>Pezizomycotina</taxon>
        <taxon>Eurotiomycetes</taxon>
        <taxon>Eurotiomycetidae</taxon>
        <taxon>Onygenales</taxon>
        <taxon>Ajellomycetaceae</taxon>
        <taxon>Blastomyces</taxon>
    </lineage>
</organism>
<feature type="compositionally biased region" description="Basic residues" evidence="1">
    <location>
        <begin position="51"/>
        <end position="62"/>
    </location>
</feature>
<dbReference type="OrthoDB" id="5427334at2759"/>
<proteinExistence type="predicted"/>
<gene>
    <name evidence="2" type="ORF">EMPG_11668</name>
</gene>
<dbReference type="Proteomes" id="UP000053573">
    <property type="component" value="Unassembled WGS sequence"/>
</dbReference>
<accession>A0A0H1BQT7</accession>
<sequence>MRIEAALYRAGTGPKGADDKSKTGAERGTPPPPPPPKGENATPENQPQRRASPRRRSPRRSRSPSPRTPDPSTLKIVFDEALGRTVLAAHRSKRLTRYQMNPRANWGPMNRASRGGK</sequence>
<keyword evidence="3" id="KW-1185">Reference proteome</keyword>
<comment type="caution">
    <text evidence="2">The sequence shown here is derived from an EMBL/GenBank/DDBJ whole genome shotgun (WGS) entry which is preliminary data.</text>
</comment>
<feature type="region of interest" description="Disordered" evidence="1">
    <location>
        <begin position="93"/>
        <end position="117"/>
    </location>
</feature>
<feature type="region of interest" description="Disordered" evidence="1">
    <location>
        <begin position="1"/>
        <end position="76"/>
    </location>
</feature>
<evidence type="ECO:0000313" key="2">
    <source>
        <dbReference type="EMBL" id="KLJ13392.1"/>
    </source>
</evidence>
<evidence type="ECO:0000256" key="1">
    <source>
        <dbReference type="SAM" id="MobiDB-lite"/>
    </source>
</evidence>
<protein>
    <submittedName>
        <fullName evidence="2">Uncharacterized protein</fullName>
    </submittedName>
</protein>